<proteinExistence type="predicted"/>
<accession>A0ABM5YME8</accession>
<keyword evidence="2" id="KW-1185">Reference proteome</keyword>
<name>A0ABM5YME8_9ALTE</name>
<dbReference type="RefSeq" id="WP_057789253.1">
    <property type="nucleotide sequence ID" value="NZ_CAXIBE010000027.1"/>
</dbReference>
<dbReference type="Proteomes" id="UP000056750">
    <property type="component" value="Chromosome"/>
</dbReference>
<gene>
    <name evidence="1" type="ORF">AVL57_18355</name>
</gene>
<evidence type="ECO:0000313" key="1">
    <source>
        <dbReference type="EMBL" id="AMJ75749.1"/>
    </source>
</evidence>
<reference evidence="1 2" key="1">
    <citation type="submission" date="2015-12" db="EMBL/GenBank/DDBJ databases">
        <title>Intraspecies pangenome expansion in the marine bacterium Alteromonas.</title>
        <authorList>
            <person name="Lopez-Perez M."/>
            <person name="Rodriguez-Valera F."/>
        </authorList>
    </citation>
    <scope>NUCLEOTIDE SEQUENCE [LARGE SCALE GENOMIC DNA]</scope>
    <source>
        <strain evidence="1 2">LMG 21861</strain>
    </source>
</reference>
<protein>
    <submittedName>
        <fullName evidence="1">Amino acid ABC transporter substrate-binding protein</fullName>
    </submittedName>
</protein>
<organism evidence="1 2">
    <name type="scientific">Alteromonas stellipolaris</name>
    <dbReference type="NCBI Taxonomy" id="233316"/>
    <lineage>
        <taxon>Bacteria</taxon>
        <taxon>Pseudomonadati</taxon>
        <taxon>Pseudomonadota</taxon>
        <taxon>Gammaproteobacteria</taxon>
        <taxon>Alteromonadales</taxon>
        <taxon>Alteromonadaceae</taxon>
        <taxon>Alteromonas/Salinimonas group</taxon>
        <taxon>Alteromonas</taxon>
    </lineage>
</organism>
<dbReference type="EMBL" id="CP013926">
    <property type="protein sequence ID" value="AMJ75749.1"/>
    <property type="molecule type" value="Genomic_DNA"/>
</dbReference>
<dbReference type="SUPFAM" id="SSF53850">
    <property type="entry name" value="Periplasmic binding protein-like II"/>
    <property type="match status" value="1"/>
</dbReference>
<sequence>MIGHMTSRILLSSAYILLSGLFTPLCFAGESTDSPALEKDTKAALPHRRLRLPNIHPGRDPVYAYAKTLLSKALAVTEDKYGSFELQVSEQEVAQERQLRSLEHDMLDITWSVSSIDREKQHRAIRIPIMGGFFGKRIMLIRAKDNRFDAPLTLESLKSMRAVQGYDWPDTRIFRHNNIPVLETTYQASFRIVAEGFADMFPRSVMEIQYELDKQPDSTLKIEPHLLVSYDSPLFYFVASDQEALANRISEGLTILLASGEFQKTLKAQPVYQESMALMRGRSVIEIENPLLSEQSKAALDHYLSYFQIKAYNEQTKAPLEKTSDHL</sequence>
<evidence type="ECO:0000313" key="2">
    <source>
        <dbReference type="Proteomes" id="UP000056750"/>
    </source>
</evidence>